<keyword evidence="5" id="KW-0472">Membrane</keyword>
<dbReference type="Proteomes" id="UP000030645">
    <property type="component" value="Unassembled WGS sequence"/>
</dbReference>
<organism evidence="6 7">
    <name type="scientific">Morus notabilis</name>
    <dbReference type="NCBI Taxonomy" id="981085"/>
    <lineage>
        <taxon>Eukaryota</taxon>
        <taxon>Viridiplantae</taxon>
        <taxon>Streptophyta</taxon>
        <taxon>Embryophyta</taxon>
        <taxon>Tracheophyta</taxon>
        <taxon>Spermatophyta</taxon>
        <taxon>Magnoliopsida</taxon>
        <taxon>eudicotyledons</taxon>
        <taxon>Gunneridae</taxon>
        <taxon>Pentapetalae</taxon>
        <taxon>rosids</taxon>
        <taxon>fabids</taxon>
        <taxon>Rosales</taxon>
        <taxon>Moraceae</taxon>
        <taxon>Moreae</taxon>
        <taxon>Morus</taxon>
    </lineage>
</organism>
<dbReference type="SUPFAM" id="SSF57850">
    <property type="entry name" value="RING/U-box"/>
    <property type="match status" value="1"/>
</dbReference>
<dbReference type="AlphaFoldDB" id="W9S2N7"/>
<evidence type="ECO:0000256" key="1">
    <source>
        <dbReference type="ARBA" id="ARBA00004141"/>
    </source>
</evidence>
<protein>
    <submittedName>
        <fullName evidence="6">Uncharacterized protein</fullName>
    </submittedName>
</protein>
<keyword evidence="2" id="KW-0812">Transmembrane</keyword>
<evidence type="ECO:0000313" key="7">
    <source>
        <dbReference type="Proteomes" id="UP000030645"/>
    </source>
</evidence>
<dbReference type="GO" id="GO:1904294">
    <property type="term" value="P:positive regulation of ERAD pathway"/>
    <property type="evidence" value="ECO:0007669"/>
    <property type="project" value="InterPro"/>
</dbReference>
<accession>W9S2N7</accession>
<evidence type="ECO:0000313" key="6">
    <source>
        <dbReference type="EMBL" id="EXC11004.1"/>
    </source>
</evidence>
<dbReference type="Gene3D" id="3.30.40.10">
    <property type="entry name" value="Zinc/RING finger domain, C3HC4 (zinc finger)"/>
    <property type="match status" value="1"/>
</dbReference>
<keyword evidence="3" id="KW-0833">Ubl conjugation pathway</keyword>
<evidence type="ECO:0000256" key="4">
    <source>
        <dbReference type="ARBA" id="ARBA00022989"/>
    </source>
</evidence>
<dbReference type="GO" id="GO:0061630">
    <property type="term" value="F:ubiquitin protein ligase activity"/>
    <property type="evidence" value="ECO:0007669"/>
    <property type="project" value="InterPro"/>
</dbReference>
<evidence type="ECO:0000256" key="3">
    <source>
        <dbReference type="ARBA" id="ARBA00022786"/>
    </source>
</evidence>
<dbReference type="GO" id="GO:0016020">
    <property type="term" value="C:membrane"/>
    <property type="evidence" value="ECO:0007669"/>
    <property type="project" value="UniProtKB-SubCell"/>
</dbReference>
<dbReference type="PANTHER" id="PTHR15860:SF27">
    <property type="entry name" value="RING_U-BOX SUPERFAMILY PROTEIN"/>
    <property type="match status" value="1"/>
</dbReference>
<dbReference type="InterPro" id="IPR044235">
    <property type="entry name" value="RNFT1/2"/>
</dbReference>
<dbReference type="EMBL" id="KE345665">
    <property type="protein sequence ID" value="EXC11004.1"/>
    <property type="molecule type" value="Genomic_DNA"/>
</dbReference>
<reference evidence="7" key="1">
    <citation type="submission" date="2013-01" db="EMBL/GenBank/DDBJ databases">
        <title>Draft Genome Sequence of a Mulberry Tree, Morus notabilis C.K. Schneid.</title>
        <authorList>
            <person name="He N."/>
            <person name="Zhao S."/>
        </authorList>
    </citation>
    <scope>NUCLEOTIDE SEQUENCE</scope>
</reference>
<comment type="subcellular location">
    <subcellularLocation>
        <location evidence="1">Membrane</location>
        <topology evidence="1">Multi-pass membrane protein</topology>
    </subcellularLocation>
</comment>
<keyword evidence="7" id="KW-1185">Reference proteome</keyword>
<gene>
    <name evidence="6" type="ORF">L484_015224</name>
</gene>
<name>W9S2N7_9ROSA</name>
<dbReference type="InterPro" id="IPR013083">
    <property type="entry name" value="Znf_RING/FYVE/PHD"/>
</dbReference>
<evidence type="ECO:0000256" key="2">
    <source>
        <dbReference type="ARBA" id="ARBA00022692"/>
    </source>
</evidence>
<dbReference type="PANTHER" id="PTHR15860">
    <property type="entry name" value="UNCHARACTERIZED RING FINGER-CONTAINING PROTEIN"/>
    <property type="match status" value="1"/>
</dbReference>
<sequence length="251" mass="27691">MPLAVRGKARASHHRGASETLWLLLLTGKKASPAVRSKKLGFRMSRDNVNVVFYEETYHPIKAGSIDGTDFVPHDIAVYRAYLCFSVLLYDPLGDPNPFGNSYSLAALSTPPVFLTNPSNTGFARKYLLLPGSNANIGGVYVASLPCLIANCTPSGVFTNVYFSFSLSISFLGYCQVQSFFAVLKALSRKEVHYGAYWTSEQVNTAGDLCTIWQEKMHAPILLRCKLIFCEDCVSEWVAKTRMGYGAETLD</sequence>
<evidence type="ECO:0000256" key="5">
    <source>
        <dbReference type="ARBA" id="ARBA00023136"/>
    </source>
</evidence>
<proteinExistence type="predicted"/>
<dbReference type="eggNOG" id="KOG0113">
    <property type="taxonomic scope" value="Eukaryota"/>
</dbReference>
<keyword evidence="4" id="KW-1133">Transmembrane helix</keyword>